<dbReference type="Gene3D" id="3.50.80.10">
    <property type="entry name" value="D-tyrosyl-tRNA(Tyr) deacylase"/>
    <property type="match status" value="1"/>
</dbReference>
<comment type="similarity">
    <text evidence="1 5">Belongs to the DTD family.</text>
</comment>
<dbReference type="PANTHER" id="PTHR10472">
    <property type="entry name" value="D-TYROSYL-TRNA TYR DEACYLASE"/>
    <property type="match status" value="1"/>
</dbReference>
<evidence type="ECO:0000256" key="3">
    <source>
        <dbReference type="ARBA" id="ARBA00022555"/>
    </source>
</evidence>
<keyword evidence="4 5" id="KW-0694">RNA-binding</keyword>
<proteinExistence type="inferred from homology"/>
<dbReference type="GO" id="GO:0000049">
    <property type="term" value="F:tRNA binding"/>
    <property type="evidence" value="ECO:0007669"/>
    <property type="project" value="UniProtKB-UniRule"/>
</dbReference>
<sequence>MKLVIQRVKSAQVTVSGQLVNKIGAGSLIFVGVAAHDQLTSAVQLAAKVCKLRMFSDPAGKMNLNLFQVGGQILSISQFTLLADLRRGNRPSFQDAGDPEHAQALYHEFNQQLISHGADVKTGIFGADMLISLENDGPVTFEMEA</sequence>
<dbReference type="NCBIfam" id="TIGR00256">
    <property type="entry name" value="D-aminoacyl-tRNA deacylase"/>
    <property type="match status" value="1"/>
</dbReference>
<dbReference type="GO" id="GO:0019478">
    <property type="term" value="P:D-amino acid catabolic process"/>
    <property type="evidence" value="ECO:0007669"/>
    <property type="project" value="UniProtKB-UniRule"/>
</dbReference>
<comment type="caution">
    <text evidence="6">The sequence shown here is derived from an EMBL/GenBank/DDBJ whole genome shotgun (WGS) entry which is preliminary data.</text>
</comment>
<dbReference type="STRING" id="1423745.GCA_001311215_00327"/>
<dbReference type="GO" id="GO:0043908">
    <property type="term" value="F:Ser(Gly)-tRNA(Ala) hydrolase activity"/>
    <property type="evidence" value="ECO:0007669"/>
    <property type="project" value="UniProtKB-UniRule"/>
</dbReference>
<feature type="short sequence motif" description="Gly-cisPro motif, important for rejection of L-amino acids" evidence="5">
    <location>
        <begin position="137"/>
        <end position="138"/>
    </location>
</feature>
<dbReference type="FunFam" id="3.50.80.10:FF:000001">
    <property type="entry name" value="D-aminoacyl-tRNA deacylase"/>
    <property type="match status" value="1"/>
</dbReference>
<dbReference type="Pfam" id="PF02580">
    <property type="entry name" value="Tyr_Deacylase"/>
    <property type="match status" value="1"/>
</dbReference>
<comment type="catalytic activity">
    <reaction evidence="5">
        <text>glycyl-tRNA(Ala) + H2O = tRNA(Ala) + glycine + H(+)</text>
        <dbReference type="Rhea" id="RHEA:53744"/>
        <dbReference type="Rhea" id="RHEA-COMP:9657"/>
        <dbReference type="Rhea" id="RHEA-COMP:13640"/>
        <dbReference type="ChEBI" id="CHEBI:15377"/>
        <dbReference type="ChEBI" id="CHEBI:15378"/>
        <dbReference type="ChEBI" id="CHEBI:57305"/>
        <dbReference type="ChEBI" id="CHEBI:78442"/>
        <dbReference type="ChEBI" id="CHEBI:78522"/>
    </reaction>
</comment>
<evidence type="ECO:0000256" key="2">
    <source>
        <dbReference type="ARBA" id="ARBA00022490"/>
    </source>
</evidence>
<dbReference type="EMBL" id="AYZI01000005">
    <property type="protein sequence ID" value="KRM91413.1"/>
    <property type="molecule type" value="Genomic_DNA"/>
</dbReference>
<dbReference type="PANTHER" id="PTHR10472:SF5">
    <property type="entry name" value="D-AMINOACYL-TRNA DEACYLASE 1"/>
    <property type="match status" value="1"/>
</dbReference>
<gene>
    <name evidence="5" type="primary">dtd</name>
    <name evidence="6" type="ORF">FC87_GL000924</name>
</gene>
<comment type="subcellular location">
    <subcellularLocation>
        <location evidence="5">Cytoplasm</location>
    </subcellularLocation>
</comment>
<dbReference type="RefSeq" id="WP_035421347.1">
    <property type="nucleotide sequence ID" value="NZ_AYZI01000005.1"/>
</dbReference>
<evidence type="ECO:0000256" key="4">
    <source>
        <dbReference type="ARBA" id="ARBA00022884"/>
    </source>
</evidence>
<dbReference type="InterPro" id="IPR023509">
    <property type="entry name" value="DTD-like_sf"/>
</dbReference>
<dbReference type="Proteomes" id="UP000051586">
    <property type="component" value="Unassembled WGS sequence"/>
</dbReference>
<dbReference type="GO" id="GO:0106026">
    <property type="term" value="F:Gly-tRNA(Ala) deacylase activity"/>
    <property type="evidence" value="ECO:0007669"/>
    <property type="project" value="UniProtKB-UniRule"/>
</dbReference>
<keyword evidence="2 5" id="KW-0963">Cytoplasm</keyword>
<comment type="catalytic activity">
    <reaction evidence="5">
        <text>a D-aminoacyl-tRNA + H2O = a tRNA + a D-alpha-amino acid + H(+)</text>
        <dbReference type="Rhea" id="RHEA:13953"/>
        <dbReference type="Rhea" id="RHEA-COMP:10123"/>
        <dbReference type="Rhea" id="RHEA-COMP:10124"/>
        <dbReference type="ChEBI" id="CHEBI:15377"/>
        <dbReference type="ChEBI" id="CHEBI:15378"/>
        <dbReference type="ChEBI" id="CHEBI:59871"/>
        <dbReference type="ChEBI" id="CHEBI:78442"/>
        <dbReference type="ChEBI" id="CHEBI:79333"/>
        <dbReference type="EC" id="3.1.1.96"/>
    </reaction>
</comment>
<dbReference type="EC" id="3.1.1.-" evidence="5"/>
<accession>A0A0R2CJ90</accession>
<dbReference type="GO" id="GO:0005737">
    <property type="term" value="C:cytoplasm"/>
    <property type="evidence" value="ECO:0007669"/>
    <property type="project" value="UniProtKB-SubCell"/>
</dbReference>
<dbReference type="AlphaFoldDB" id="A0A0R2CJ90"/>
<organism evidence="6 7">
    <name type="scientific">Fructilactobacillus florum DSM 22689 = JCM 16035</name>
    <dbReference type="NCBI Taxonomy" id="1423745"/>
    <lineage>
        <taxon>Bacteria</taxon>
        <taxon>Bacillati</taxon>
        <taxon>Bacillota</taxon>
        <taxon>Bacilli</taxon>
        <taxon>Lactobacillales</taxon>
        <taxon>Lactobacillaceae</taxon>
        <taxon>Fructilactobacillus</taxon>
    </lineage>
</organism>
<evidence type="ECO:0000256" key="5">
    <source>
        <dbReference type="HAMAP-Rule" id="MF_00518"/>
    </source>
</evidence>
<dbReference type="InterPro" id="IPR003732">
    <property type="entry name" value="Daa-tRNA_deacyls_DTD"/>
</dbReference>
<evidence type="ECO:0000313" key="7">
    <source>
        <dbReference type="Proteomes" id="UP000051586"/>
    </source>
</evidence>
<dbReference type="PATRIC" id="fig|1423745.4.peg.985"/>
<name>A0A0R2CJ90_9LACO</name>
<protein>
    <recommendedName>
        <fullName evidence="5">D-aminoacyl-tRNA deacylase</fullName>
        <shortName evidence="5">DTD</shortName>
        <ecNumber evidence="5">3.1.1.96</ecNumber>
    </recommendedName>
    <alternativeName>
        <fullName evidence="5">Gly-tRNA(Ala) deacylase</fullName>
        <ecNumber evidence="5">3.1.1.-</ecNumber>
    </alternativeName>
</protein>
<dbReference type="SUPFAM" id="SSF69500">
    <property type="entry name" value="DTD-like"/>
    <property type="match status" value="1"/>
</dbReference>
<reference evidence="6 7" key="1">
    <citation type="journal article" date="2015" name="Genome Announc.">
        <title>Expanding the biotechnology potential of lactobacilli through comparative genomics of 213 strains and associated genera.</title>
        <authorList>
            <person name="Sun Z."/>
            <person name="Harris H.M."/>
            <person name="McCann A."/>
            <person name="Guo C."/>
            <person name="Argimon S."/>
            <person name="Zhang W."/>
            <person name="Yang X."/>
            <person name="Jeffery I.B."/>
            <person name="Cooney J.C."/>
            <person name="Kagawa T.F."/>
            <person name="Liu W."/>
            <person name="Song Y."/>
            <person name="Salvetti E."/>
            <person name="Wrobel A."/>
            <person name="Rasinkangas P."/>
            <person name="Parkhill J."/>
            <person name="Rea M.C."/>
            <person name="O'Sullivan O."/>
            <person name="Ritari J."/>
            <person name="Douillard F.P."/>
            <person name="Paul Ross R."/>
            <person name="Yang R."/>
            <person name="Briner A.E."/>
            <person name="Felis G.E."/>
            <person name="de Vos W.M."/>
            <person name="Barrangou R."/>
            <person name="Klaenhammer T.R."/>
            <person name="Caufield P.W."/>
            <person name="Cui Y."/>
            <person name="Zhang H."/>
            <person name="O'Toole P.W."/>
        </authorList>
    </citation>
    <scope>NUCLEOTIDE SEQUENCE [LARGE SCALE GENOMIC DNA]</scope>
    <source>
        <strain evidence="6 7">DSM 22689</strain>
    </source>
</reference>
<dbReference type="HAMAP" id="MF_00518">
    <property type="entry name" value="Deacylase_Dtd"/>
    <property type="match status" value="1"/>
</dbReference>
<dbReference type="GO" id="GO:0051500">
    <property type="term" value="F:D-tyrosyl-tRNA(Tyr) deacylase activity"/>
    <property type="evidence" value="ECO:0007669"/>
    <property type="project" value="TreeGrafter"/>
</dbReference>
<evidence type="ECO:0000256" key="1">
    <source>
        <dbReference type="ARBA" id="ARBA00009673"/>
    </source>
</evidence>
<comment type="domain">
    <text evidence="5">A Gly-cisPro motif from one monomer fits into the active site of the other monomer to allow specific chiral rejection of L-amino acids.</text>
</comment>
<keyword evidence="3 5" id="KW-0820">tRNA-binding</keyword>
<comment type="function">
    <text evidence="5">An aminoacyl-tRNA editing enzyme that deacylates mischarged D-aminoacyl-tRNAs. Also deacylates mischarged glycyl-tRNA(Ala), protecting cells against glycine mischarging by AlaRS. Acts via tRNA-based rather than protein-based catalysis; rejects L-amino acids rather than detecting D-amino acids in the active site. By recycling D-aminoacyl-tRNA to D-amino acids and free tRNA molecules, this enzyme counteracts the toxicity associated with the formation of D-aminoacyl-tRNA entities in vivo and helps enforce protein L-homochirality.</text>
</comment>
<comment type="subunit">
    <text evidence="5">Homodimer.</text>
</comment>
<evidence type="ECO:0000313" key="6">
    <source>
        <dbReference type="EMBL" id="KRM91413.1"/>
    </source>
</evidence>
<dbReference type="EC" id="3.1.1.96" evidence="5"/>
<keyword evidence="5" id="KW-0378">Hydrolase</keyword>